<evidence type="ECO:0000313" key="2">
    <source>
        <dbReference type="EMBL" id="SEN66792.1"/>
    </source>
</evidence>
<evidence type="ECO:0000313" key="3">
    <source>
        <dbReference type="Proteomes" id="UP000199531"/>
    </source>
</evidence>
<dbReference type="Proteomes" id="UP000199531">
    <property type="component" value="Unassembled WGS sequence"/>
</dbReference>
<feature type="chain" id="PRO_5011605427" evidence="1">
    <location>
        <begin position="23"/>
        <end position="120"/>
    </location>
</feature>
<organism evidence="2 3">
    <name type="scientific">Brachymonas denitrificans DSM 15123</name>
    <dbReference type="NCBI Taxonomy" id="1121117"/>
    <lineage>
        <taxon>Bacteria</taxon>
        <taxon>Pseudomonadati</taxon>
        <taxon>Pseudomonadota</taxon>
        <taxon>Betaproteobacteria</taxon>
        <taxon>Burkholderiales</taxon>
        <taxon>Comamonadaceae</taxon>
        <taxon>Brachymonas</taxon>
    </lineage>
</organism>
<evidence type="ECO:0000256" key="1">
    <source>
        <dbReference type="SAM" id="SignalP"/>
    </source>
</evidence>
<keyword evidence="1" id="KW-0732">Signal</keyword>
<dbReference type="EMBL" id="FOCW01000004">
    <property type="protein sequence ID" value="SEN66792.1"/>
    <property type="molecule type" value="Genomic_DNA"/>
</dbReference>
<dbReference type="AlphaFoldDB" id="A0A1H8IEW3"/>
<keyword evidence="3" id="KW-1185">Reference proteome</keyword>
<protein>
    <submittedName>
        <fullName evidence="2">Uncharacterized protein</fullName>
    </submittedName>
</protein>
<dbReference type="RefSeq" id="WP_091816702.1">
    <property type="nucleotide sequence ID" value="NZ_FOCW01000004.1"/>
</dbReference>
<proteinExistence type="predicted"/>
<accession>A0A1H8IEW3</accession>
<gene>
    <name evidence="2" type="ORF">SAMN02745977_01734</name>
</gene>
<dbReference type="OrthoDB" id="8812309at2"/>
<feature type="signal peptide" evidence="1">
    <location>
        <begin position="1"/>
        <end position="22"/>
    </location>
</feature>
<sequence>MNKFAAILGAIALTLSAGSALAQSGDVNIPGIGKAKGSAGSTIKNSTINVIGNKSGSVLAIGGEVDAKIAGARMSGVANVNSVNITGSTVEGSGINVMNNESSDVKAIGGLANVNSVNIN</sequence>
<reference evidence="2 3" key="1">
    <citation type="submission" date="2016-10" db="EMBL/GenBank/DDBJ databases">
        <authorList>
            <person name="de Groot N.N."/>
        </authorList>
    </citation>
    <scope>NUCLEOTIDE SEQUENCE [LARGE SCALE GENOMIC DNA]</scope>
    <source>
        <strain evidence="2 3">DSM 15123</strain>
    </source>
</reference>
<dbReference type="STRING" id="1121117.SAMN02745977_01734"/>
<name>A0A1H8IEW3_9BURK</name>